<dbReference type="EMBL" id="SRPY01000428">
    <property type="protein sequence ID" value="KAG5924048.1"/>
    <property type="molecule type" value="Genomic_DNA"/>
</dbReference>
<evidence type="ECO:0000256" key="7">
    <source>
        <dbReference type="SAM" id="MobiDB-lite"/>
    </source>
</evidence>
<keyword evidence="4 6" id="KW-0378">Hydrolase</keyword>
<dbReference type="CDD" id="cd18673">
    <property type="entry name" value="PIN_XRN1-2-like"/>
    <property type="match status" value="1"/>
</dbReference>
<dbReference type="InterPro" id="IPR047008">
    <property type="entry name" value="XRN1_SH3_sf"/>
</dbReference>
<dbReference type="PIRSF" id="PIRSF006743">
    <property type="entry name" value="Exonuclease_Xnr1"/>
    <property type="match status" value="1"/>
</dbReference>
<dbReference type="GO" id="GO:0005634">
    <property type="term" value="C:nucleus"/>
    <property type="evidence" value="ECO:0007669"/>
    <property type="project" value="TreeGrafter"/>
</dbReference>
<feature type="domain" description="5'-3' exoribonuclease 1 SH3-like" evidence="10">
    <location>
        <begin position="1167"/>
        <end position="1237"/>
    </location>
</feature>
<comment type="subcellular location">
    <subcellularLocation>
        <location evidence="6">Cytoplasm</location>
    </subcellularLocation>
</comment>
<dbReference type="InterPro" id="IPR047007">
    <property type="entry name" value="XRN1_D1_sf"/>
</dbReference>
<dbReference type="InterPro" id="IPR014722">
    <property type="entry name" value="Rib_uL2_dom2"/>
</dbReference>
<evidence type="ECO:0000256" key="4">
    <source>
        <dbReference type="ARBA" id="ARBA00022801"/>
    </source>
</evidence>
<dbReference type="InterPro" id="IPR016494">
    <property type="entry name" value="5_3_exoribonuclease_1"/>
</dbReference>
<dbReference type="Pfam" id="PF18332">
    <property type="entry name" value="XRN1_D1"/>
    <property type="match status" value="1"/>
</dbReference>
<feature type="compositionally biased region" description="Gly residues" evidence="7">
    <location>
        <begin position="1318"/>
        <end position="1328"/>
    </location>
</feature>
<dbReference type="GO" id="GO:0016075">
    <property type="term" value="P:rRNA catabolic process"/>
    <property type="evidence" value="ECO:0007669"/>
    <property type="project" value="TreeGrafter"/>
</dbReference>
<accession>A0A8K0J5D0</accession>
<dbReference type="InterPro" id="IPR040992">
    <property type="entry name" value="XRN1_D1"/>
</dbReference>
<dbReference type="FunFam" id="3.40.50.12390:FF:000002">
    <property type="entry name" value="5'-3' exoribonuclease 1"/>
    <property type="match status" value="1"/>
</dbReference>
<dbReference type="Pfam" id="PF18129">
    <property type="entry name" value="SH3_12"/>
    <property type="match status" value="1"/>
</dbReference>
<dbReference type="OrthoDB" id="372487at2759"/>
<proteinExistence type="inferred from homology"/>
<dbReference type="GO" id="GO:0006397">
    <property type="term" value="P:mRNA processing"/>
    <property type="evidence" value="ECO:0007669"/>
    <property type="project" value="UniProtKB-KW"/>
</dbReference>
<dbReference type="Gene3D" id="1.25.40.1050">
    <property type="match status" value="1"/>
</dbReference>
<protein>
    <recommendedName>
        <fullName evidence="6">5'-3' exoribonuclease 1</fullName>
        <ecNumber evidence="6">3.1.13.-</ecNumber>
    </recommendedName>
</protein>
<keyword evidence="6" id="KW-0963">Cytoplasm</keyword>
<evidence type="ECO:0000256" key="6">
    <source>
        <dbReference type="PIRNR" id="PIRNR006743"/>
    </source>
</evidence>
<feature type="domain" description="5'-3' exoribonuclease 1 D1" evidence="11">
    <location>
        <begin position="732"/>
        <end position="920"/>
    </location>
</feature>
<dbReference type="GO" id="GO:0005737">
    <property type="term" value="C:cytoplasm"/>
    <property type="evidence" value="ECO:0007669"/>
    <property type="project" value="UniProtKB-SubCell"/>
</dbReference>
<dbReference type="Pfam" id="PF17846">
    <property type="entry name" value="XRN_M"/>
    <property type="match status" value="1"/>
</dbReference>
<sequence>MGVPKFFRWLSERYPAISQVIAENRIPEFDCLYLDMNGIIHNCTHKDAGEDVSFRLSEEEMFIRIFNYIEHLFGKIKPKQLFFMAIDGVAPRAKMNQQRARRFRTALDAEVAREKAIKEGVEMPKEEAFDSNCITPGTEFMARLSQQLRYFVNKKVSEDADWQGCEIVLSGHEVPGEGEHKIMEYIRNAKAQPNYNQNVRHCLYGLDADLIMLGLLSHDPHFCLLREEVTFGRPSKTKSKELEHQNFYLLHLCIVREYLEMEFQELHKEGVLTFPFDLERVIDDFILMAFFVGNDFLPNLPGLHINEGALANMFRIYKTVLPKCDGYINENGVINMTRLDKLLAELSKLELFSFEDDISDEKWFASKQMEKKLEAKNGASHKHTKSGQLVITSAQRDLWRQKIRPYVSKRSDEPLDLGYALKAADRKFVQDIADAMHLDWATKEDEEANRHLVLSFPTKLGTRGSDDDDGEDEDEDEEGTWAAYRVIKSYDKATVIDLSAEDAQQHYDKLYQDKYAGWKTKYYLQKFPEWSPEKYESEQKSLCENYVQGLQWVLFYYYKGIASWPWFYGYHYAPLISDVVKGLGADLNFKKGQPFKPYEQLMGVLPDRSKKIVPKVYHDLMTNPNSPIIDFYPRDFVLDMNGKKMDWEAVVKIPFIDEKRLLDAMATKNEYLEPDEKARNGFGVPLKFTYSPEVNFTYPSPIPGIFPAVSNCRCVENIFDLPSMEGLEYVSGLTNGALVKVEALAGFPTLHTLPYSAQLVEGYGIKVFQQDSRNPSVVVTLTDTQFRTNTETFKAKLGQQCYVGYPFLQEAKIVKVQDELFTYELSENGKDMVTKDHSNREANDFNREADYLESWHAKRLGVRIGQVECLVHVHMLKGLIKTEEGALIKEYAENTSIRIVYASQTIVDEVVNEDERFIEKAALPMEEEFPLGTRAFFLGEYAFGRPLEVTGHVKGKTEVVVSIPKNKGREFAKRIIYEAERSNPYTPSFAVAKQLGVHPLILSKITSSYQITTLAGLKLNLGLNLKFEARKLKVLGYSRKSNTGWEFSNLAVKLIADYMVAFPDFFAAIQREPQRSETCETDLWKDPAVASQRVKDIVAWLKQQEMSKFERVPLEAEQLDSEVVMALAAAGEQVYQAAQDIEIKKLKGVPRAAILKPSDAELVLGNQNFRLGDRVTFAASAGKVPLATAGTVVGISRTATALLLDVVWDTSFMSGTTLGDRAPMFRGQTVAASSVLNVTDKQVISASSKSQQKQATSTLTTGFYGSVGVPQYRDATAPAPLRGSWRGAVNGSSGRGTPVRNAPGRSRGNQNTGPPPRGGNGGGGGGIFNGNANGNANGHGNANANANANGGAPNLLHSSLVYRNNPNGTPSPPGPGVHGRGRGRGSGFQGQYGGEQPGKYSSVPPPASWNTPKPHGGSGGERGRGRGRGGRGRGAPYRGQAGNSNGGGRGRGAAPDAAPVQG</sequence>
<keyword evidence="14" id="KW-1185">Reference proteome</keyword>
<dbReference type="InterPro" id="IPR004859">
    <property type="entry name" value="Xrn1_N"/>
</dbReference>
<dbReference type="InterPro" id="IPR027073">
    <property type="entry name" value="5_3_exoribonuclease"/>
</dbReference>
<dbReference type="EC" id="3.1.13.-" evidence="6"/>
<feature type="compositionally biased region" description="Low complexity" evidence="7">
    <location>
        <begin position="1329"/>
        <end position="1354"/>
    </location>
</feature>
<feature type="compositionally biased region" description="Gly residues" evidence="7">
    <location>
        <begin position="1384"/>
        <end position="1396"/>
    </location>
</feature>
<reference evidence="13" key="1">
    <citation type="journal article" date="2020" name="bioRxiv">
        <title>Whole genome comparisons of ergot fungi reveals the divergence and evolution of species within the genus Claviceps are the result of varying mechanisms driving genome evolution and host range expansion.</title>
        <authorList>
            <person name="Wyka S.A."/>
            <person name="Mondo S.J."/>
            <person name="Liu M."/>
            <person name="Dettman J."/>
            <person name="Nalam V."/>
            <person name="Broders K.D."/>
        </authorList>
    </citation>
    <scope>NUCLEOTIDE SEQUENCE</scope>
    <source>
        <strain evidence="13">CCC 489</strain>
    </source>
</reference>
<evidence type="ECO:0000256" key="3">
    <source>
        <dbReference type="ARBA" id="ARBA00022722"/>
    </source>
</evidence>
<evidence type="ECO:0000256" key="5">
    <source>
        <dbReference type="ARBA" id="ARBA00022839"/>
    </source>
</evidence>
<keyword evidence="6" id="KW-0694">RNA-binding</keyword>
<dbReference type="InterPro" id="IPR041412">
    <property type="entry name" value="Xrn1_helical"/>
</dbReference>
<gene>
    <name evidence="13" type="ORF">E4U42_004762</name>
</gene>
<dbReference type="InterPro" id="IPR041385">
    <property type="entry name" value="SH3_12"/>
</dbReference>
<dbReference type="Gene3D" id="2.170.260.40">
    <property type="match status" value="1"/>
</dbReference>
<feature type="region of interest" description="Disordered" evidence="7">
    <location>
        <begin position="1275"/>
        <end position="1462"/>
    </location>
</feature>
<feature type="domain" description="Xrn1 helical" evidence="9">
    <location>
        <begin position="276"/>
        <end position="681"/>
    </location>
</feature>
<name>A0A8K0J5D0_9HYPO</name>
<organism evidence="13 14">
    <name type="scientific">Claviceps africana</name>
    <dbReference type="NCBI Taxonomy" id="83212"/>
    <lineage>
        <taxon>Eukaryota</taxon>
        <taxon>Fungi</taxon>
        <taxon>Dikarya</taxon>
        <taxon>Ascomycota</taxon>
        <taxon>Pezizomycotina</taxon>
        <taxon>Sordariomycetes</taxon>
        <taxon>Hypocreomycetidae</taxon>
        <taxon>Hypocreales</taxon>
        <taxon>Clavicipitaceae</taxon>
        <taxon>Claviceps</taxon>
    </lineage>
</organism>
<evidence type="ECO:0000313" key="13">
    <source>
        <dbReference type="EMBL" id="KAG5924048.1"/>
    </source>
</evidence>
<evidence type="ECO:0000259" key="8">
    <source>
        <dbReference type="Pfam" id="PF03159"/>
    </source>
</evidence>
<comment type="similarity">
    <text evidence="1">Belongs to the 5'-3' exonuclease family. XRN2/RAT1 subfamily.</text>
</comment>
<keyword evidence="2" id="KW-0507">mRNA processing</keyword>
<dbReference type="Pfam" id="PF03159">
    <property type="entry name" value="XRN_N"/>
    <property type="match status" value="1"/>
</dbReference>
<dbReference type="PANTHER" id="PTHR12341:SF7">
    <property type="entry name" value="5'-3' EXORIBONUCLEASE 1"/>
    <property type="match status" value="1"/>
</dbReference>
<dbReference type="Gene3D" id="2.30.30.750">
    <property type="match status" value="1"/>
</dbReference>
<dbReference type="Pfam" id="PF18334">
    <property type="entry name" value="XRN1_D2_D3"/>
    <property type="match status" value="1"/>
</dbReference>
<dbReference type="InterPro" id="IPR041106">
    <property type="entry name" value="XRN1_D2_D3"/>
</dbReference>
<keyword evidence="6" id="KW-0866">Nonsense-mediated mRNA decay</keyword>
<dbReference type="GO" id="GO:0003723">
    <property type="term" value="F:RNA binding"/>
    <property type="evidence" value="ECO:0007669"/>
    <property type="project" value="UniProtKB-KW"/>
</dbReference>
<evidence type="ECO:0000313" key="14">
    <source>
        <dbReference type="Proteomes" id="UP000811619"/>
    </source>
</evidence>
<evidence type="ECO:0000256" key="2">
    <source>
        <dbReference type="ARBA" id="ARBA00022664"/>
    </source>
</evidence>
<dbReference type="Gene3D" id="3.40.50.12390">
    <property type="match status" value="2"/>
</dbReference>
<keyword evidence="3 6" id="KW-0540">Nuclease</keyword>
<dbReference type="GO" id="GO:0000184">
    <property type="term" value="P:nuclear-transcribed mRNA catabolic process, nonsense-mediated decay"/>
    <property type="evidence" value="ECO:0007669"/>
    <property type="project" value="UniProtKB-KW"/>
</dbReference>
<dbReference type="GO" id="GO:0004534">
    <property type="term" value="F:5'-3' RNA exonuclease activity"/>
    <property type="evidence" value="ECO:0007669"/>
    <property type="project" value="TreeGrafter"/>
</dbReference>
<dbReference type="PANTHER" id="PTHR12341">
    <property type="entry name" value="5'-&gt;3' EXORIBONUCLEASE"/>
    <property type="match status" value="1"/>
</dbReference>
<evidence type="ECO:0000259" key="11">
    <source>
        <dbReference type="Pfam" id="PF18332"/>
    </source>
</evidence>
<comment type="function">
    <text evidence="6">Multifunctional protein that exhibits several independent functions at different levels of the cellular processes. 5'-3' exonuclease component of the nonsense-mediated mRNA decay (NMD) which is a highly conserved mRNA degradation pathway, an RNA surveillance system whose role is to identify and rid cells of mRNA with premature termination codons and thus prevents accumulation of potentially harmful truncated proteins.</text>
</comment>
<dbReference type="Proteomes" id="UP000811619">
    <property type="component" value="Unassembled WGS sequence"/>
</dbReference>
<dbReference type="FunFam" id="1.25.40.1050:FF:000002">
    <property type="entry name" value="5'-3' exoribonuclease"/>
    <property type="match status" value="1"/>
</dbReference>
<feature type="domain" description="Exoribonuclease Xrn1 D2/D3" evidence="12">
    <location>
        <begin position="924"/>
        <end position="1149"/>
    </location>
</feature>
<evidence type="ECO:0000259" key="12">
    <source>
        <dbReference type="Pfam" id="PF18334"/>
    </source>
</evidence>
<feature type="domain" description="Xrn1 N-terminal" evidence="8">
    <location>
        <begin position="1"/>
        <end position="228"/>
    </location>
</feature>
<evidence type="ECO:0000259" key="10">
    <source>
        <dbReference type="Pfam" id="PF18129"/>
    </source>
</evidence>
<keyword evidence="5 6" id="KW-0269">Exonuclease</keyword>
<evidence type="ECO:0000259" key="9">
    <source>
        <dbReference type="Pfam" id="PF17846"/>
    </source>
</evidence>
<comment type="caution">
    <text evidence="13">The sequence shown here is derived from an EMBL/GenBank/DDBJ whole genome shotgun (WGS) entry which is preliminary data.</text>
</comment>
<dbReference type="Gene3D" id="2.30.30.30">
    <property type="match status" value="1"/>
</dbReference>
<evidence type="ECO:0000256" key="1">
    <source>
        <dbReference type="ARBA" id="ARBA00006994"/>
    </source>
</evidence>